<dbReference type="RefSeq" id="WP_290280907.1">
    <property type="nucleotide sequence ID" value="NZ_JAUFQI010000001.1"/>
</dbReference>
<comment type="caution">
    <text evidence="3">The sequence shown here is derived from an EMBL/GenBank/DDBJ whole genome shotgun (WGS) entry which is preliminary data.</text>
</comment>
<evidence type="ECO:0000313" key="3">
    <source>
        <dbReference type="EMBL" id="MFC3700184.1"/>
    </source>
</evidence>
<dbReference type="EMBL" id="JBHRYN010000003">
    <property type="protein sequence ID" value="MFC3700184.1"/>
    <property type="molecule type" value="Genomic_DNA"/>
</dbReference>
<feature type="transmembrane region" description="Helical" evidence="2">
    <location>
        <begin position="7"/>
        <end position="26"/>
    </location>
</feature>
<feature type="coiled-coil region" evidence="1">
    <location>
        <begin position="97"/>
        <end position="124"/>
    </location>
</feature>
<proteinExistence type="predicted"/>
<evidence type="ECO:0000256" key="1">
    <source>
        <dbReference type="SAM" id="Coils"/>
    </source>
</evidence>
<keyword evidence="4" id="KW-1185">Reference proteome</keyword>
<organism evidence="3 4">
    <name type="scientific">Reinekea marina</name>
    <dbReference type="NCBI Taxonomy" id="1310421"/>
    <lineage>
        <taxon>Bacteria</taxon>
        <taxon>Pseudomonadati</taxon>
        <taxon>Pseudomonadota</taxon>
        <taxon>Gammaproteobacteria</taxon>
        <taxon>Oceanospirillales</taxon>
        <taxon>Saccharospirillaceae</taxon>
        <taxon>Reinekea</taxon>
    </lineage>
</organism>
<evidence type="ECO:0000313" key="4">
    <source>
        <dbReference type="Proteomes" id="UP001595710"/>
    </source>
</evidence>
<name>A0ABV7WMY8_9GAMM</name>
<keyword evidence="2" id="KW-1133">Transmembrane helix</keyword>
<evidence type="ECO:0000256" key="2">
    <source>
        <dbReference type="SAM" id="Phobius"/>
    </source>
</evidence>
<gene>
    <name evidence="3" type="ORF">ACFOND_00920</name>
</gene>
<sequence length="281" mass="31469">MKRTWSILLSVAIIGFIAGFLTTLALHRQVRPTIESNQQALETAIVSESPSPVSQVEFEEVKTLLSQKEQAFAKAKEAHRITEGHARALVSEMQVYRNSESELLQSIEQQKEALTEKIKSLDSKITETVALTAQRPKTYDYERINELNALLAYPHPLNSNSVLNPALTEQPEIGLVLVNARFEIMIQAEHYPHTDAIYDSLEKLVAELPESAPAVSIDNVFCSEVSCELQVKVGKPSPYFDSWRWLLDQLSTQPNMVDIQHNFSTESAQAVYGFVILKVGS</sequence>
<evidence type="ECO:0008006" key="5">
    <source>
        <dbReference type="Google" id="ProtNLM"/>
    </source>
</evidence>
<accession>A0ABV7WMY8</accession>
<keyword evidence="2" id="KW-0812">Transmembrane</keyword>
<keyword evidence="2" id="KW-0472">Membrane</keyword>
<protein>
    <recommendedName>
        <fullName evidence="5">MSHA biogenesis protein MshI</fullName>
    </recommendedName>
</protein>
<keyword evidence="1" id="KW-0175">Coiled coil</keyword>
<reference evidence="4" key="1">
    <citation type="journal article" date="2019" name="Int. J. Syst. Evol. Microbiol.">
        <title>The Global Catalogue of Microorganisms (GCM) 10K type strain sequencing project: providing services to taxonomists for standard genome sequencing and annotation.</title>
        <authorList>
            <consortium name="The Broad Institute Genomics Platform"/>
            <consortium name="The Broad Institute Genome Sequencing Center for Infectious Disease"/>
            <person name="Wu L."/>
            <person name="Ma J."/>
        </authorList>
    </citation>
    <scope>NUCLEOTIDE SEQUENCE [LARGE SCALE GENOMIC DNA]</scope>
    <source>
        <strain evidence="4">CECT 8288</strain>
    </source>
</reference>
<dbReference type="Proteomes" id="UP001595710">
    <property type="component" value="Unassembled WGS sequence"/>
</dbReference>